<evidence type="ECO:0000259" key="2">
    <source>
        <dbReference type="PROSITE" id="PS50238"/>
    </source>
</evidence>
<evidence type="ECO:0000313" key="3">
    <source>
        <dbReference type="EMBL" id="KAL0479068.1"/>
    </source>
</evidence>
<dbReference type="PROSITE" id="PS50238">
    <property type="entry name" value="RHOGAP"/>
    <property type="match status" value="1"/>
</dbReference>
<feature type="domain" description="Rho-GAP" evidence="2">
    <location>
        <begin position="37"/>
        <end position="170"/>
    </location>
</feature>
<dbReference type="AlphaFoldDB" id="A0AAW2YQ67"/>
<accession>A0AAW2YQ67</accession>
<name>A0AAW2YQ67_9EUKA</name>
<comment type="caution">
    <text evidence="3">The sequence shown here is derived from an EMBL/GenBank/DDBJ whole genome shotgun (WGS) entry which is preliminary data.</text>
</comment>
<dbReference type="SUPFAM" id="SSF48350">
    <property type="entry name" value="GTPase activation domain, GAP"/>
    <property type="match status" value="1"/>
</dbReference>
<dbReference type="InterPro" id="IPR000198">
    <property type="entry name" value="RhoGAP_dom"/>
</dbReference>
<dbReference type="GO" id="GO:0005737">
    <property type="term" value="C:cytoplasm"/>
    <property type="evidence" value="ECO:0007669"/>
    <property type="project" value="TreeGrafter"/>
</dbReference>
<dbReference type="Pfam" id="PF00620">
    <property type="entry name" value="RhoGAP"/>
    <property type="match status" value="1"/>
</dbReference>
<dbReference type="InterPro" id="IPR050729">
    <property type="entry name" value="Rho-GAP"/>
</dbReference>
<sequence length="170" mass="19545">MKYPFKSNSKVDIDELYVQQHGATFPPIDVYEPVFGRSLSHVMSAESTFYSDGAKIPTILRQCVESLYRSTWKFGLGLYTDGIFRESGNNLKIQLYKELCDKRQLTTISLNNSIDNPFTISNAHNVASLLKQYLRELPEPIMGFGAYDPVVNYFEELHRSAFEHYCHKSD</sequence>
<keyword evidence="4" id="KW-1185">Reference proteome</keyword>
<dbReference type="CDD" id="cd00159">
    <property type="entry name" value="RhoGAP"/>
    <property type="match status" value="1"/>
</dbReference>
<dbReference type="EMBL" id="JAOPGA020000496">
    <property type="protein sequence ID" value="KAL0479068.1"/>
    <property type="molecule type" value="Genomic_DNA"/>
</dbReference>
<dbReference type="PANTHER" id="PTHR23176:SF129">
    <property type="entry name" value="RHO GTPASE ACTIVATING PROTEIN AT 16F, ISOFORM E-RELATED"/>
    <property type="match status" value="1"/>
</dbReference>
<gene>
    <name evidence="3" type="ORF">AKO1_007946</name>
</gene>
<dbReference type="Gene3D" id="1.10.555.10">
    <property type="entry name" value="Rho GTPase activation protein"/>
    <property type="match status" value="1"/>
</dbReference>
<proteinExistence type="predicted"/>
<dbReference type="GO" id="GO:0007165">
    <property type="term" value="P:signal transduction"/>
    <property type="evidence" value="ECO:0007669"/>
    <property type="project" value="InterPro"/>
</dbReference>
<evidence type="ECO:0000256" key="1">
    <source>
        <dbReference type="ARBA" id="ARBA00022468"/>
    </source>
</evidence>
<dbReference type="InterPro" id="IPR008936">
    <property type="entry name" value="Rho_GTPase_activation_prot"/>
</dbReference>
<organism evidence="3 4">
    <name type="scientific">Acrasis kona</name>
    <dbReference type="NCBI Taxonomy" id="1008807"/>
    <lineage>
        <taxon>Eukaryota</taxon>
        <taxon>Discoba</taxon>
        <taxon>Heterolobosea</taxon>
        <taxon>Tetramitia</taxon>
        <taxon>Eutetramitia</taxon>
        <taxon>Acrasidae</taxon>
        <taxon>Acrasis</taxon>
    </lineage>
</organism>
<keyword evidence="1" id="KW-0343">GTPase activation</keyword>
<reference evidence="3 4" key="1">
    <citation type="submission" date="2024-03" db="EMBL/GenBank/DDBJ databases">
        <title>The Acrasis kona genome and developmental transcriptomes reveal deep origins of eukaryotic multicellular pathways.</title>
        <authorList>
            <person name="Sheikh S."/>
            <person name="Fu C.-J."/>
            <person name="Brown M.W."/>
            <person name="Baldauf S.L."/>
        </authorList>
    </citation>
    <scope>NUCLEOTIDE SEQUENCE [LARGE SCALE GENOMIC DNA]</scope>
    <source>
        <strain evidence="3 4">ATCC MYA-3509</strain>
    </source>
</reference>
<protein>
    <submittedName>
        <fullName evidence="3">RalA-binding protein</fullName>
    </submittedName>
</protein>
<evidence type="ECO:0000313" key="4">
    <source>
        <dbReference type="Proteomes" id="UP001431209"/>
    </source>
</evidence>
<dbReference type="Proteomes" id="UP001431209">
    <property type="component" value="Unassembled WGS sequence"/>
</dbReference>
<dbReference type="PANTHER" id="PTHR23176">
    <property type="entry name" value="RHO/RAC/CDC GTPASE-ACTIVATING PROTEIN"/>
    <property type="match status" value="1"/>
</dbReference>
<dbReference type="GO" id="GO:0005096">
    <property type="term" value="F:GTPase activator activity"/>
    <property type="evidence" value="ECO:0007669"/>
    <property type="project" value="UniProtKB-KW"/>
</dbReference>